<dbReference type="PANTHER" id="PTHR34457">
    <property type="entry name" value="EMBRYO DEFECTIVE 2410"/>
    <property type="match status" value="1"/>
</dbReference>
<comment type="subcellular location">
    <subcellularLocation>
        <location evidence="1">Membrane</location>
        <topology evidence="1">Single-pass membrane protein</topology>
    </subcellularLocation>
</comment>
<keyword evidence="3" id="KW-1133">Transmembrane helix</keyword>
<accession>A0A1F4Q2N1</accession>
<dbReference type="PANTHER" id="PTHR34457:SF3">
    <property type="entry name" value="PROTEIN TIC236, CHLOROPLASTIC"/>
    <property type="match status" value="1"/>
</dbReference>
<organism evidence="6 7">
    <name type="scientific">candidate division WOR-1 bacterium RIFCSPHIGHO2_01_FULL_53_15</name>
    <dbReference type="NCBI Taxonomy" id="1802564"/>
    <lineage>
        <taxon>Bacteria</taxon>
        <taxon>Bacillati</taxon>
        <taxon>Saganbacteria</taxon>
    </lineage>
</organism>
<evidence type="ECO:0000313" key="6">
    <source>
        <dbReference type="EMBL" id="OGB89502.1"/>
    </source>
</evidence>
<reference evidence="6 7" key="1">
    <citation type="journal article" date="2016" name="Nat. Commun.">
        <title>Thousands of microbial genomes shed light on interconnected biogeochemical processes in an aquifer system.</title>
        <authorList>
            <person name="Anantharaman K."/>
            <person name="Brown C.T."/>
            <person name="Hug L.A."/>
            <person name="Sharon I."/>
            <person name="Castelle C.J."/>
            <person name="Probst A.J."/>
            <person name="Thomas B.C."/>
            <person name="Singh A."/>
            <person name="Wilkins M.J."/>
            <person name="Karaoz U."/>
            <person name="Brodie E.L."/>
            <person name="Williams K.H."/>
            <person name="Hubbard S.S."/>
            <person name="Banfield J.F."/>
        </authorList>
    </citation>
    <scope>NUCLEOTIDE SEQUENCE [LARGE SCALE GENOMIC DNA]</scope>
</reference>
<evidence type="ECO:0000256" key="3">
    <source>
        <dbReference type="ARBA" id="ARBA00022989"/>
    </source>
</evidence>
<evidence type="ECO:0000256" key="4">
    <source>
        <dbReference type="ARBA" id="ARBA00023136"/>
    </source>
</evidence>
<protein>
    <recommendedName>
        <fullName evidence="5">Translocation and assembly module TamB C-terminal domain-containing protein</fullName>
    </recommendedName>
</protein>
<gene>
    <name evidence="6" type="ORF">A2625_01120</name>
</gene>
<keyword evidence="4" id="KW-0472">Membrane</keyword>
<feature type="domain" description="Translocation and assembly module TamB C-terminal" evidence="5">
    <location>
        <begin position="1119"/>
        <end position="1435"/>
    </location>
</feature>
<evidence type="ECO:0000256" key="2">
    <source>
        <dbReference type="ARBA" id="ARBA00022692"/>
    </source>
</evidence>
<dbReference type="EMBL" id="METM01000024">
    <property type="protein sequence ID" value="OGB89502.1"/>
    <property type="molecule type" value="Genomic_DNA"/>
</dbReference>
<proteinExistence type="predicted"/>
<evidence type="ECO:0000256" key="1">
    <source>
        <dbReference type="ARBA" id="ARBA00004167"/>
    </source>
</evidence>
<dbReference type="GO" id="GO:0009306">
    <property type="term" value="P:protein secretion"/>
    <property type="evidence" value="ECO:0007669"/>
    <property type="project" value="InterPro"/>
</dbReference>
<dbReference type="Pfam" id="PF04357">
    <property type="entry name" value="TamB"/>
    <property type="match status" value="1"/>
</dbReference>
<name>A0A1F4Q2N1_UNCSA</name>
<comment type="caution">
    <text evidence="6">The sequence shown here is derived from an EMBL/GenBank/DDBJ whole genome shotgun (WGS) entry which is preliminary data.</text>
</comment>
<evidence type="ECO:0000259" key="5">
    <source>
        <dbReference type="Pfam" id="PF04357"/>
    </source>
</evidence>
<dbReference type="GO" id="GO:0005886">
    <property type="term" value="C:plasma membrane"/>
    <property type="evidence" value="ECO:0007669"/>
    <property type="project" value="InterPro"/>
</dbReference>
<dbReference type="InterPro" id="IPR007452">
    <property type="entry name" value="TamB_C"/>
</dbReference>
<evidence type="ECO:0000313" key="7">
    <source>
        <dbReference type="Proteomes" id="UP000178724"/>
    </source>
</evidence>
<sequence>MKKFLPAALLLGVVLFTSGFSLRDWGATLYDQIKRQAEGEFSALFNRRVTIERAGGIVIGQIDLINFQVAGLGRANKVSLTYNPVKYALAKGDMAPALTKITVVNGDFTVERDSRGDFPLLASFMGGGGAAAPPPFRGRLVLQNCRVIYADQRGFKQKPASFTVTAADLNGAADLRKKDWVRFSFSGKVPEVVKTHGSFELPTGRYELNVLAAKLGFEKWGNYTLPIPDFTARGGTADVELRLAPPKTAGWPVALVGRAALYGASADFQAYKVNAIAGELFFDDDKLSIDKAAGRLNNIPLTARGRFDGKALSLELASRSFFDGALDADLGLRLNEKPKLDIKAKFSRLNLATLAQQAPGVEGRADGSLDLAGPVGDLSGKLAAKLSGGLVFGQPMATLNTAFRIKDHDFLLDDLVAASGNVSLRASGTVSRDLVFDLRTEAAGLRLAGRGVFGKMRATLDRFSGRTRWQLTPDFLTSPLKNLTASGEVLLSDGEVGEQLFDEARGAIAIGGGKIDLSGEVRDLAGRAKLEIMAKGDLARATEISGRLVMPTGQLDLDLRFGGDSGLSGSLEGIAELSYFKGLTKRYGRFSGLTGFALRLGGTLDQPQAAAGFWLKKFSFNDIFIDDISGGLAFYQNKFAVTKPIIFQDGRDKYLLTGELSLDAAKIEASRLDLQFEIVEAGLASAFQLLYKVEGELVSRFSPSPERPPIVKMNMTSFALPAAAAFSRDGALRLYSANGKKTKTYLDAWRFQRVESEKLTAAAPMEVLGGVVSARASLKGPVNNLAGRLSGRIGKGNFRSYHFDSLDAAASYKDQTFKIEKALLTKGGGSLSARGDYSLKGELFLHAVANNLPLDIMELAFPGKAFNGAFNMNAGIDGPLDNLRYSLAAGGRNISLAGVDFDKASISITKKGNGLYLHELSLLNGGQLSSAYGSVSFDRPGKVALEANLKDGAFGLINLFTDQIKWQKGDSTIKAKASGTLAAPKINGTVTIADNTVYVKALAADLRQLSGSATIENNVLRINGLTGIWTGRTTKDIGNFIGFSGLVDLGSALAERGRVDLDLAFSPTLLYADFRDLYTGALDVKALSLKGPLYFDWSEGPLLQGSVEVSNAVITLPETAGGGPVFPLRLGLDVGLEKNVYAVMGNVATLNLSNVLMNLEINGGLNISGGLKAPDLLGRIGIRRGTVNIFNREFTLLTAELRKKYATYAPTAADSENTAVFRGEGNKPDLDITASVDVDNQEKEGGAYVKKKVNVLARLRGMIGERDEERGLKIALAGYTEDKTKSPPQFTPAAYSEQDLKVMLLPDFIKSLAGIGQPGTESQADANAVVADYLSSRVQSLLFRGLEREAEQRLGLESLTLEYNFGPKIGEAMGVRDIKGFEEKPAWSVGFVKGFFDRLYLDVRYAQGTDQTTGAGAQTLFNYQLTYKLTPIWAIIYYNEPVSAFQTSAAQTTGYQKLTLKAGFSFW</sequence>
<dbReference type="InterPro" id="IPR053022">
    <property type="entry name" value="Chloroplast_translocon_comp"/>
</dbReference>
<dbReference type="Proteomes" id="UP000178724">
    <property type="component" value="Unassembled WGS sequence"/>
</dbReference>
<keyword evidence="2" id="KW-0812">Transmembrane</keyword>